<proteinExistence type="predicted"/>
<gene>
    <name evidence="1" type="ORF">CBRE1094_LOCUS18958</name>
</gene>
<dbReference type="EMBL" id="HBGU01034705">
    <property type="protein sequence ID" value="CAD9459103.1"/>
    <property type="molecule type" value="Transcribed_RNA"/>
</dbReference>
<evidence type="ECO:0000313" key="1">
    <source>
        <dbReference type="EMBL" id="CAD9459103.1"/>
    </source>
</evidence>
<reference evidence="1" key="1">
    <citation type="submission" date="2021-01" db="EMBL/GenBank/DDBJ databases">
        <authorList>
            <person name="Corre E."/>
            <person name="Pelletier E."/>
            <person name="Niang G."/>
            <person name="Scheremetjew M."/>
            <person name="Finn R."/>
            <person name="Kale V."/>
            <person name="Holt S."/>
            <person name="Cochrane G."/>
            <person name="Meng A."/>
            <person name="Brown T."/>
            <person name="Cohen L."/>
        </authorList>
    </citation>
    <scope>NUCLEOTIDE SEQUENCE</scope>
    <source>
        <strain evidence="1">UTEX LB 985</strain>
    </source>
</reference>
<accession>A0A7S2DMM6</accession>
<organism evidence="1">
    <name type="scientific">Haptolina brevifila</name>
    <dbReference type="NCBI Taxonomy" id="156173"/>
    <lineage>
        <taxon>Eukaryota</taxon>
        <taxon>Haptista</taxon>
        <taxon>Haptophyta</taxon>
        <taxon>Prymnesiophyceae</taxon>
        <taxon>Prymnesiales</taxon>
        <taxon>Prymnesiaceae</taxon>
        <taxon>Haptolina</taxon>
    </lineage>
</organism>
<protein>
    <submittedName>
        <fullName evidence="1">Uncharacterized protein</fullName>
    </submittedName>
</protein>
<dbReference type="AlphaFoldDB" id="A0A7S2DMM6"/>
<sequence>MAVAACTIRQDKDDNSLMVGSVRVLVGQSCRRGVLRVSSTACRLHGGGRLHWTTGLQQGTALSCGMHVCWHQYANIRAMAFPFACAGTVLLRARWLAKS</sequence>
<name>A0A7S2DMM6_9EUKA</name>